<organism evidence="2 3">
    <name type="scientific">Dioscorea cayennensis subsp. rotundata</name>
    <name type="common">White Guinea yam</name>
    <name type="synonym">Dioscorea rotundata</name>
    <dbReference type="NCBI Taxonomy" id="55577"/>
    <lineage>
        <taxon>Eukaryota</taxon>
        <taxon>Viridiplantae</taxon>
        <taxon>Streptophyta</taxon>
        <taxon>Embryophyta</taxon>
        <taxon>Tracheophyta</taxon>
        <taxon>Spermatophyta</taxon>
        <taxon>Magnoliopsida</taxon>
        <taxon>Liliopsida</taxon>
        <taxon>Dioscoreales</taxon>
        <taxon>Dioscoreaceae</taxon>
        <taxon>Dioscorea</taxon>
    </lineage>
</organism>
<dbReference type="PANTHER" id="PTHR33210">
    <property type="entry name" value="PROTODERMAL FACTOR 1"/>
    <property type="match status" value="1"/>
</dbReference>
<dbReference type="PANTHER" id="PTHR33210:SF16">
    <property type="entry name" value="OS04G0517000 PROTEIN"/>
    <property type="match status" value="1"/>
</dbReference>
<name>A0AB40CIE9_DIOCR</name>
<gene>
    <name evidence="3" type="primary">LOC120277118</name>
</gene>
<feature type="chain" id="PRO_5044288120" evidence="1">
    <location>
        <begin position="21"/>
        <end position="175"/>
    </location>
</feature>
<evidence type="ECO:0000313" key="2">
    <source>
        <dbReference type="Proteomes" id="UP001515500"/>
    </source>
</evidence>
<sequence length="175" mass="19848">MGLVEQCLVLWLVWFGAALAGEEEGRSSKEEEERGINQAMYEMRRPGFLYTRNTGRCTPQYWSSGRETWPSSVPEQSSVYRVFGSRMLERYERGMTLFEAIEKNDDVGGGTAFTKLIKQSSAALLNAYTRPGFRFASWEVKTLLLEALVSEEAAASQAEHFAQAKQCMLLVMLFF</sequence>
<feature type="signal peptide" evidence="1">
    <location>
        <begin position="1"/>
        <end position="20"/>
    </location>
</feature>
<dbReference type="AlphaFoldDB" id="A0AB40CIE9"/>
<dbReference type="RefSeq" id="XP_039139800.1">
    <property type="nucleotide sequence ID" value="XM_039283866.1"/>
</dbReference>
<protein>
    <submittedName>
        <fullName evidence="3">Uncharacterized protein LOC120277118</fullName>
    </submittedName>
</protein>
<proteinExistence type="predicted"/>
<dbReference type="InterPro" id="IPR039923">
    <property type="entry name" value="Protodermal_1"/>
</dbReference>
<dbReference type="Proteomes" id="UP001515500">
    <property type="component" value="Chromosome 2"/>
</dbReference>
<reference evidence="3" key="1">
    <citation type="submission" date="2025-08" db="UniProtKB">
        <authorList>
            <consortium name="RefSeq"/>
        </authorList>
    </citation>
    <scope>IDENTIFICATION</scope>
</reference>
<evidence type="ECO:0000256" key="1">
    <source>
        <dbReference type="SAM" id="SignalP"/>
    </source>
</evidence>
<evidence type="ECO:0000313" key="3">
    <source>
        <dbReference type="RefSeq" id="XP_039139800.1"/>
    </source>
</evidence>
<accession>A0AB40CIE9</accession>
<keyword evidence="1" id="KW-0732">Signal</keyword>
<dbReference type="GeneID" id="120277118"/>
<keyword evidence="2" id="KW-1185">Reference proteome</keyword>